<dbReference type="RefSeq" id="WP_249295402.1">
    <property type="nucleotide sequence ID" value="NZ_JACRSV010000003.1"/>
</dbReference>
<sequence length="82" mass="9340">MRVRVHTKDIKLTIPVPNALAFNHAVSLIASKALQKSVSSVQITPRQFDRFWVALREVRREWGKFSLVEVYTAGGEEIFVSL</sequence>
<dbReference type="EMBL" id="JACRSV010000003">
    <property type="protein sequence ID" value="MBC8560413.1"/>
    <property type="molecule type" value="Genomic_DNA"/>
</dbReference>
<reference evidence="1" key="1">
    <citation type="submission" date="2020-08" db="EMBL/GenBank/DDBJ databases">
        <title>Genome public.</title>
        <authorList>
            <person name="Liu C."/>
            <person name="Sun Q."/>
        </authorList>
    </citation>
    <scope>NUCLEOTIDE SEQUENCE</scope>
    <source>
        <strain evidence="1">NSJ-33</strain>
    </source>
</reference>
<organism evidence="1 2">
    <name type="scientific">Fumia xinanensis</name>
    <dbReference type="NCBI Taxonomy" id="2763659"/>
    <lineage>
        <taxon>Bacteria</taxon>
        <taxon>Bacillati</taxon>
        <taxon>Bacillota</taxon>
        <taxon>Clostridia</taxon>
        <taxon>Eubacteriales</taxon>
        <taxon>Oscillospiraceae</taxon>
        <taxon>Fumia</taxon>
    </lineage>
</organism>
<evidence type="ECO:0000313" key="1">
    <source>
        <dbReference type="EMBL" id="MBC8560413.1"/>
    </source>
</evidence>
<gene>
    <name evidence="1" type="ORF">H8710_10105</name>
</gene>
<evidence type="ECO:0000313" key="2">
    <source>
        <dbReference type="Proteomes" id="UP000610760"/>
    </source>
</evidence>
<protein>
    <submittedName>
        <fullName evidence="1">Uncharacterized protein</fullName>
    </submittedName>
</protein>
<dbReference type="AlphaFoldDB" id="A0A926I3A6"/>
<dbReference type="Proteomes" id="UP000610760">
    <property type="component" value="Unassembled WGS sequence"/>
</dbReference>
<accession>A0A926I3A6</accession>
<keyword evidence="2" id="KW-1185">Reference proteome</keyword>
<name>A0A926I3A6_9FIRM</name>
<comment type="caution">
    <text evidence="1">The sequence shown here is derived from an EMBL/GenBank/DDBJ whole genome shotgun (WGS) entry which is preliminary data.</text>
</comment>
<proteinExistence type="predicted"/>